<feature type="transmembrane region" description="Helical" evidence="1">
    <location>
        <begin position="64"/>
        <end position="84"/>
    </location>
</feature>
<dbReference type="EMBL" id="JACHND010000001">
    <property type="protein sequence ID" value="MBB4700619.1"/>
    <property type="molecule type" value="Genomic_DNA"/>
</dbReference>
<keyword evidence="1" id="KW-0812">Transmembrane</keyword>
<gene>
    <name evidence="2" type="ORF">BJ982_002163</name>
</gene>
<dbReference type="Proteomes" id="UP000542210">
    <property type="component" value="Unassembled WGS sequence"/>
</dbReference>
<reference evidence="2 3" key="1">
    <citation type="submission" date="2020-08" db="EMBL/GenBank/DDBJ databases">
        <title>Sequencing the genomes of 1000 actinobacteria strains.</title>
        <authorList>
            <person name="Klenk H.-P."/>
        </authorList>
    </citation>
    <scope>NUCLEOTIDE SEQUENCE [LARGE SCALE GENOMIC DNA]</scope>
    <source>
        <strain evidence="2 3">DSM 45784</strain>
    </source>
</reference>
<name>A0A7W7D5D9_9ACTN</name>
<evidence type="ECO:0008006" key="4">
    <source>
        <dbReference type="Google" id="ProtNLM"/>
    </source>
</evidence>
<proteinExistence type="predicted"/>
<keyword evidence="1" id="KW-1133">Transmembrane helix</keyword>
<keyword evidence="1" id="KW-0472">Membrane</keyword>
<evidence type="ECO:0000313" key="3">
    <source>
        <dbReference type="Proteomes" id="UP000542210"/>
    </source>
</evidence>
<protein>
    <recommendedName>
        <fullName evidence="4">Vegetative cell wall protein gp1</fullName>
    </recommendedName>
</protein>
<dbReference type="RefSeq" id="WP_184879024.1">
    <property type="nucleotide sequence ID" value="NZ_BOOV01000039.1"/>
</dbReference>
<evidence type="ECO:0000256" key="1">
    <source>
        <dbReference type="SAM" id="Phobius"/>
    </source>
</evidence>
<accession>A0A7W7D5D9</accession>
<evidence type="ECO:0000313" key="2">
    <source>
        <dbReference type="EMBL" id="MBB4700619.1"/>
    </source>
</evidence>
<sequence>MGGFLEELGKKLAERWLSLLVLPGVLYLAIATTAATLGHRHALDVPYLTARVTSWTTTPAATGAGGQVVLVAAVLAAAAGVGLATQGVGSAAERLILAADWRTWPGPLRRLARRRVTSRRTRWDMAHAEYHRLYHQAEQARRSGTSPDSELRARRHLSYRTYTRICLEPPDRPTWSGDRVNAAVIRLDRVLQVDLPTIWPTLWLHLPDTTRTEITTARSALSRATSLIGWSLLYLPLTGWWWPAVLISTVLAGVAWQRIRATAGAYALLLEAATHLHLAGLAENLGVDTTGKTPSAIGQTLTHLLHTPPLSATDLPARIPSASPPAT</sequence>
<feature type="transmembrane region" description="Helical" evidence="1">
    <location>
        <begin position="16"/>
        <end position="37"/>
    </location>
</feature>
<organism evidence="2 3">
    <name type="scientific">Sphaerisporangium siamense</name>
    <dbReference type="NCBI Taxonomy" id="795645"/>
    <lineage>
        <taxon>Bacteria</taxon>
        <taxon>Bacillati</taxon>
        <taxon>Actinomycetota</taxon>
        <taxon>Actinomycetes</taxon>
        <taxon>Streptosporangiales</taxon>
        <taxon>Streptosporangiaceae</taxon>
        <taxon>Sphaerisporangium</taxon>
    </lineage>
</organism>
<keyword evidence="3" id="KW-1185">Reference proteome</keyword>
<dbReference type="AlphaFoldDB" id="A0A7W7D5D9"/>
<comment type="caution">
    <text evidence="2">The sequence shown here is derived from an EMBL/GenBank/DDBJ whole genome shotgun (WGS) entry which is preliminary data.</text>
</comment>